<accession>A0A0Z8DN75</accession>
<dbReference type="AlphaFoldDB" id="A0A0Z8DN75"/>
<sequence length="95" mass="10891">MKYDFKKAKTLIEAERENIERVSLGIREDWYWTADTVYEDGSFKIDLDTVEKITGISGSSWGTPYLEIEYKDGSSKMVPCHDNGPSDPLARPIWV</sequence>
<reference evidence="1 2" key="1">
    <citation type="submission" date="2016-02" db="EMBL/GenBank/DDBJ databases">
        <authorList>
            <consortium name="Pathogen Informatics"/>
        </authorList>
    </citation>
    <scope>NUCLEOTIDE SEQUENCE [LARGE SCALE GENOMIC DNA]</scope>
    <source>
        <strain evidence="1 2">LSS32</strain>
    </source>
</reference>
<gene>
    <name evidence="1" type="ORF">ERS132394_00621</name>
</gene>
<dbReference type="Proteomes" id="UP000072618">
    <property type="component" value="Unassembled WGS sequence"/>
</dbReference>
<evidence type="ECO:0000313" key="1">
    <source>
        <dbReference type="EMBL" id="CYU46911.1"/>
    </source>
</evidence>
<evidence type="ECO:0000313" key="2">
    <source>
        <dbReference type="Proteomes" id="UP000072618"/>
    </source>
</evidence>
<proteinExistence type="predicted"/>
<name>A0A0Z8DN75_STRSU</name>
<dbReference type="EMBL" id="FIGJ01000006">
    <property type="protein sequence ID" value="CYU46911.1"/>
    <property type="molecule type" value="Genomic_DNA"/>
</dbReference>
<protein>
    <submittedName>
        <fullName evidence="1">Uncharacterized protein</fullName>
    </submittedName>
</protein>
<organism evidence="1 2">
    <name type="scientific">Streptococcus suis</name>
    <dbReference type="NCBI Taxonomy" id="1307"/>
    <lineage>
        <taxon>Bacteria</taxon>
        <taxon>Bacillati</taxon>
        <taxon>Bacillota</taxon>
        <taxon>Bacilli</taxon>
        <taxon>Lactobacillales</taxon>
        <taxon>Streptococcaceae</taxon>
        <taxon>Streptococcus</taxon>
    </lineage>
</organism>
<dbReference type="RefSeq" id="WP_052506740.1">
    <property type="nucleotide sequence ID" value="NZ_CEEO01000019.1"/>
</dbReference>